<dbReference type="EMBL" id="JACBAZ010000008">
    <property type="protein sequence ID" value="NWK57138.1"/>
    <property type="molecule type" value="Genomic_DNA"/>
</dbReference>
<dbReference type="Pfam" id="PF07589">
    <property type="entry name" value="PEP-CTERM"/>
    <property type="match status" value="1"/>
</dbReference>
<evidence type="ECO:0000313" key="4">
    <source>
        <dbReference type="Proteomes" id="UP000557872"/>
    </source>
</evidence>
<comment type="caution">
    <text evidence="3">The sequence shown here is derived from an EMBL/GenBank/DDBJ whole genome shotgun (WGS) entry which is preliminary data.</text>
</comment>
<feature type="chain" id="PRO_5032961463" evidence="1">
    <location>
        <begin position="19"/>
        <end position="236"/>
    </location>
</feature>
<name>A0A851GH73_9BACT</name>
<feature type="domain" description="Ice-binding protein C-terminal" evidence="2">
    <location>
        <begin position="213"/>
        <end position="235"/>
    </location>
</feature>
<organism evidence="3 4">
    <name type="scientific">Oceaniferula marina</name>
    <dbReference type="NCBI Taxonomy" id="2748318"/>
    <lineage>
        <taxon>Bacteria</taxon>
        <taxon>Pseudomonadati</taxon>
        <taxon>Verrucomicrobiota</taxon>
        <taxon>Verrucomicrobiia</taxon>
        <taxon>Verrucomicrobiales</taxon>
        <taxon>Verrucomicrobiaceae</taxon>
        <taxon>Oceaniferula</taxon>
    </lineage>
</organism>
<sequence>MKLTSILFFILSTGFTGATITQWETFSQGISSNITSSTNGGSGWVLDGSAGVVYDYGNLNDDGNPDTIGAGGAIEYIFNLSDTGGAVALGNYTGWRTEQTNLRLEQWQNQGTFGITIPGSGDWKFNGAPSIFDTDTHVLFNGRTDGEMEIFVNGTSQGIATRGSWILNGGSGYIGANNGGGAPSTGTFYGVASYDTALTSQQISGLFAAYSAPVPEPSSASLLTLGSLCLLLRRKK</sequence>
<accession>A0A851GH73</accession>
<keyword evidence="1" id="KW-0732">Signal</keyword>
<dbReference type="Gene3D" id="2.60.120.200">
    <property type="match status" value="1"/>
</dbReference>
<protein>
    <submittedName>
        <fullName evidence="3">PEP-CTERM sorting domain-containing protein</fullName>
    </submittedName>
</protein>
<gene>
    <name evidence="3" type="ORF">HW115_16065</name>
</gene>
<proteinExistence type="predicted"/>
<evidence type="ECO:0000313" key="3">
    <source>
        <dbReference type="EMBL" id="NWK57138.1"/>
    </source>
</evidence>
<dbReference type="RefSeq" id="WP_178934071.1">
    <property type="nucleotide sequence ID" value="NZ_JACBAZ010000008.1"/>
</dbReference>
<dbReference type="Pfam" id="PF13385">
    <property type="entry name" value="Laminin_G_3"/>
    <property type="match status" value="1"/>
</dbReference>
<evidence type="ECO:0000259" key="2">
    <source>
        <dbReference type="Pfam" id="PF07589"/>
    </source>
</evidence>
<dbReference type="SUPFAM" id="SSF49899">
    <property type="entry name" value="Concanavalin A-like lectins/glucanases"/>
    <property type="match status" value="1"/>
</dbReference>
<evidence type="ECO:0000256" key="1">
    <source>
        <dbReference type="SAM" id="SignalP"/>
    </source>
</evidence>
<dbReference type="InterPro" id="IPR013320">
    <property type="entry name" value="ConA-like_dom_sf"/>
</dbReference>
<feature type="signal peptide" evidence="1">
    <location>
        <begin position="1"/>
        <end position="18"/>
    </location>
</feature>
<keyword evidence="4" id="KW-1185">Reference proteome</keyword>
<dbReference type="InterPro" id="IPR013424">
    <property type="entry name" value="Ice-binding_C"/>
</dbReference>
<dbReference type="AlphaFoldDB" id="A0A851GH73"/>
<dbReference type="NCBIfam" id="TIGR02595">
    <property type="entry name" value="PEP_CTERM"/>
    <property type="match status" value="1"/>
</dbReference>
<dbReference type="Proteomes" id="UP000557872">
    <property type="component" value="Unassembled WGS sequence"/>
</dbReference>
<reference evidence="3 4" key="1">
    <citation type="submission" date="2020-07" db="EMBL/GenBank/DDBJ databases">
        <title>Roseicoccus Jingziensis gen. nov., sp. nov., isolated from coastal seawater.</title>
        <authorList>
            <person name="Feng X."/>
        </authorList>
    </citation>
    <scope>NUCLEOTIDE SEQUENCE [LARGE SCALE GENOMIC DNA]</scope>
    <source>
        <strain evidence="3 4">N1E253</strain>
    </source>
</reference>